<dbReference type="GO" id="GO:0008199">
    <property type="term" value="F:ferric iron binding"/>
    <property type="evidence" value="ECO:0007669"/>
    <property type="project" value="InterPro"/>
</dbReference>
<keyword evidence="3 6" id="KW-0560">Oxidoreductase</keyword>
<dbReference type="AlphaFoldDB" id="A0A944CB55"/>
<dbReference type="Proteomes" id="UP000705379">
    <property type="component" value="Unassembled WGS sequence"/>
</dbReference>
<reference evidence="6" key="1">
    <citation type="submission" date="2018-08" db="EMBL/GenBank/DDBJ databases">
        <authorList>
            <person name="Jin W."/>
            <person name="Wang H."/>
            <person name="Yang Y."/>
            <person name="Li M."/>
            <person name="Liu J."/>
        </authorList>
    </citation>
    <scope>NUCLEOTIDE SEQUENCE</scope>
    <source>
        <strain evidence="6">AESS21</strain>
    </source>
</reference>
<dbReference type="EC" id="1.13.11.3" evidence="6"/>
<feature type="domain" description="Protocatechuate 3,4-dioxygenase beta subunit N-terminal" evidence="5">
    <location>
        <begin position="19"/>
        <end position="52"/>
    </location>
</feature>
<dbReference type="Pfam" id="PF12391">
    <property type="entry name" value="PCDO_beta_N"/>
    <property type="match status" value="1"/>
</dbReference>
<gene>
    <name evidence="6" type="primary">pcaH</name>
    <name evidence="6" type="ORF">DYI23_03065</name>
</gene>
<dbReference type="SUPFAM" id="SSF49482">
    <property type="entry name" value="Aromatic compound dioxygenase"/>
    <property type="match status" value="1"/>
</dbReference>
<keyword evidence="2" id="KW-0223">Dioxygenase</keyword>
<evidence type="ECO:0000313" key="6">
    <source>
        <dbReference type="EMBL" id="MBS8259190.1"/>
    </source>
</evidence>
<evidence type="ECO:0000256" key="2">
    <source>
        <dbReference type="ARBA" id="ARBA00022964"/>
    </source>
</evidence>
<organism evidence="6 7">
    <name type="scientific">Roseibium polysiphoniae</name>
    <dbReference type="NCBI Taxonomy" id="2571221"/>
    <lineage>
        <taxon>Bacteria</taxon>
        <taxon>Pseudomonadati</taxon>
        <taxon>Pseudomonadota</taxon>
        <taxon>Alphaproteobacteria</taxon>
        <taxon>Hyphomicrobiales</taxon>
        <taxon>Stappiaceae</taxon>
        <taxon>Roseibium</taxon>
    </lineage>
</organism>
<evidence type="ECO:0000256" key="3">
    <source>
        <dbReference type="ARBA" id="ARBA00023002"/>
    </source>
</evidence>
<dbReference type="NCBIfam" id="TIGR02422">
    <property type="entry name" value="protocat_beta"/>
    <property type="match status" value="1"/>
</dbReference>
<dbReference type="RefSeq" id="WP_213214851.1">
    <property type="nucleotide sequence ID" value="NZ_QTKU01000001.1"/>
</dbReference>
<proteinExistence type="inferred from homology"/>
<dbReference type="InterPro" id="IPR050770">
    <property type="entry name" value="Intradiol_RC_Dioxygenase"/>
</dbReference>
<evidence type="ECO:0000259" key="4">
    <source>
        <dbReference type="Pfam" id="PF00775"/>
    </source>
</evidence>
<dbReference type="CDD" id="cd03464">
    <property type="entry name" value="3_4-PCD_beta"/>
    <property type="match status" value="1"/>
</dbReference>
<reference evidence="6" key="2">
    <citation type="journal article" date="2021" name="Microorganisms">
        <title>Bacterial Dimethylsulfoniopropionate Biosynthesis in the East China Sea.</title>
        <authorList>
            <person name="Liu J."/>
            <person name="Zhang Y."/>
            <person name="Liu J."/>
            <person name="Zhong H."/>
            <person name="Williams B.T."/>
            <person name="Zheng Y."/>
            <person name="Curson A.R.J."/>
            <person name="Sun C."/>
            <person name="Sun H."/>
            <person name="Song D."/>
            <person name="Wagner Mackenzie B."/>
            <person name="Bermejo Martinez A."/>
            <person name="Todd J.D."/>
            <person name="Zhang X.H."/>
        </authorList>
    </citation>
    <scope>NUCLEOTIDE SEQUENCE</scope>
    <source>
        <strain evidence="6">AESS21</strain>
    </source>
</reference>
<evidence type="ECO:0000313" key="7">
    <source>
        <dbReference type="Proteomes" id="UP000705379"/>
    </source>
</evidence>
<dbReference type="InterPro" id="IPR024756">
    <property type="entry name" value="PCDO_beta_N"/>
</dbReference>
<dbReference type="PANTHER" id="PTHR33711:SF10">
    <property type="entry name" value="INTRADIOL RING-CLEAVAGE DIOXYGENASES DOMAIN-CONTAINING PROTEIN"/>
    <property type="match status" value="1"/>
</dbReference>
<dbReference type="PANTHER" id="PTHR33711">
    <property type="entry name" value="DIOXYGENASE, PUTATIVE (AFU_ORTHOLOGUE AFUA_2G02910)-RELATED"/>
    <property type="match status" value="1"/>
</dbReference>
<sequence>MTIERSNSERTVRMAGEYFQRDRNLQPPAYTPTYKTSVTRSPQKALLSLEQSLSELTGPVFNHNDLGPLDHDMILNYAKDGEPIGQRIIVHGRVIDESGHGVPNTLVEAWQANAGGRYRHKKDTYLAPIDPNFGGCGRCLTDDEGCYFFRTIKPGPYPWRNYVNSWRPAHIHLSVFGPSFTQRLITQMYFEGDPLIDICPIVKTIPDEDAIKRLVAPLDLNASIPLDCRAYKFDIVLRGRRSTLFENRMEGN</sequence>
<comment type="caution">
    <text evidence="6">The sequence shown here is derived from an EMBL/GenBank/DDBJ whole genome shotgun (WGS) entry which is preliminary data.</text>
</comment>
<dbReference type="Gene3D" id="2.60.130.10">
    <property type="entry name" value="Aromatic compound dioxygenase"/>
    <property type="match status" value="1"/>
</dbReference>
<protein>
    <submittedName>
        <fullName evidence="6">Protocatechuate 3,4-dioxygenase subunit beta</fullName>
        <ecNumber evidence="6">1.13.11.3</ecNumber>
    </submittedName>
</protein>
<dbReference type="EMBL" id="QTKU01000001">
    <property type="protein sequence ID" value="MBS8259190.1"/>
    <property type="molecule type" value="Genomic_DNA"/>
</dbReference>
<dbReference type="GO" id="GO:0019619">
    <property type="term" value="P:3,4-dihydroxybenzoate catabolic process"/>
    <property type="evidence" value="ECO:0007669"/>
    <property type="project" value="InterPro"/>
</dbReference>
<comment type="similarity">
    <text evidence="1">Belongs to the intradiol ring-cleavage dioxygenase family.</text>
</comment>
<dbReference type="InterPro" id="IPR000627">
    <property type="entry name" value="Intradiol_dOase_C"/>
</dbReference>
<evidence type="ECO:0000256" key="1">
    <source>
        <dbReference type="ARBA" id="ARBA00007825"/>
    </source>
</evidence>
<dbReference type="Pfam" id="PF00775">
    <property type="entry name" value="Dioxygenase_C"/>
    <property type="match status" value="1"/>
</dbReference>
<evidence type="ECO:0000259" key="5">
    <source>
        <dbReference type="Pfam" id="PF12391"/>
    </source>
</evidence>
<dbReference type="GO" id="GO:0018578">
    <property type="term" value="F:protocatechuate 3,4-dioxygenase activity"/>
    <property type="evidence" value="ECO:0007669"/>
    <property type="project" value="UniProtKB-EC"/>
</dbReference>
<dbReference type="InterPro" id="IPR012785">
    <property type="entry name" value="Protocat_dOase_b"/>
</dbReference>
<feature type="domain" description="Intradiol ring-cleavage dioxygenases" evidence="4">
    <location>
        <begin position="57"/>
        <end position="239"/>
    </location>
</feature>
<accession>A0A944CB55</accession>
<name>A0A944CB55_9HYPH</name>
<dbReference type="InterPro" id="IPR015889">
    <property type="entry name" value="Intradiol_dOase_core"/>
</dbReference>